<evidence type="ECO:0000313" key="2">
    <source>
        <dbReference type="EMBL" id="SEH58253.1"/>
    </source>
</evidence>
<dbReference type="STRING" id="501024.RTCCBAU85039_1254"/>
<gene>
    <name evidence="2" type="ORF">RTCCBAU85039_1254</name>
    <name evidence="3" type="ORF">SAMN05216228_100463</name>
</gene>
<sequence length="43" mass="5138">MQQPGNSNQPTIPQHVIDQLENEWRQVRPERQTPRPPQPQPQR</sequence>
<dbReference type="EMBL" id="FNXB01000005">
    <property type="protein sequence ID" value="SEH58253.1"/>
    <property type="molecule type" value="Genomic_DNA"/>
</dbReference>
<feature type="compositionally biased region" description="Basic and acidic residues" evidence="1">
    <location>
        <begin position="22"/>
        <end position="33"/>
    </location>
</feature>
<accession>A0A1H8G2T4</accession>
<reference evidence="3 5" key="1">
    <citation type="submission" date="2016-10" db="EMBL/GenBank/DDBJ databases">
        <authorList>
            <person name="Varghese N."/>
            <person name="Submissions S."/>
        </authorList>
    </citation>
    <scope>NUCLEOTIDE SEQUENCE [LARGE SCALE GENOMIC DNA]</scope>
    <source>
        <strain evidence="3 5">CGMCC 1.7071</strain>
    </source>
</reference>
<dbReference type="Proteomes" id="UP000183063">
    <property type="component" value="Unassembled WGS sequence"/>
</dbReference>
<keyword evidence="5" id="KW-1185">Reference proteome</keyword>
<proteinExistence type="predicted"/>
<name>A0A1H8G2T4_9HYPH</name>
<organism evidence="2 4">
    <name type="scientific">Rhizobium tibeticum</name>
    <dbReference type="NCBI Taxonomy" id="501024"/>
    <lineage>
        <taxon>Bacteria</taxon>
        <taxon>Pseudomonadati</taxon>
        <taxon>Pseudomonadota</taxon>
        <taxon>Alphaproteobacteria</taxon>
        <taxon>Hyphomicrobiales</taxon>
        <taxon>Rhizobiaceae</taxon>
        <taxon>Rhizobium/Agrobacterium group</taxon>
        <taxon>Rhizobium</taxon>
    </lineage>
</organism>
<reference evidence="2" key="2">
    <citation type="submission" date="2016-10" db="EMBL/GenBank/DDBJ databases">
        <authorList>
            <person name="de Groot N.N."/>
        </authorList>
    </citation>
    <scope>NUCLEOTIDE SEQUENCE [LARGE SCALE GENOMIC DNA]</scope>
    <source>
        <strain evidence="2">CCBAU85039</strain>
    </source>
</reference>
<protein>
    <submittedName>
        <fullName evidence="2">Uncharacterized protein</fullName>
    </submittedName>
</protein>
<evidence type="ECO:0000256" key="1">
    <source>
        <dbReference type="SAM" id="MobiDB-lite"/>
    </source>
</evidence>
<dbReference type="AlphaFoldDB" id="A0A1H8G2T4"/>
<feature type="compositionally biased region" description="Pro residues" evidence="1">
    <location>
        <begin position="34"/>
        <end position="43"/>
    </location>
</feature>
<evidence type="ECO:0000313" key="4">
    <source>
        <dbReference type="Proteomes" id="UP000183063"/>
    </source>
</evidence>
<dbReference type="EMBL" id="FOCV01000004">
    <property type="protein sequence ID" value="SEN37807.1"/>
    <property type="molecule type" value="Genomic_DNA"/>
</dbReference>
<dbReference type="RefSeq" id="WP_258579391.1">
    <property type="nucleotide sequence ID" value="NZ_FNXB01000005.1"/>
</dbReference>
<reference evidence="4" key="3">
    <citation type="submission" date="2016-10" db="EMBL/GenBank/DDBJ databases">
        <authorList>
            <person name="Wibberg D."/>
        </authorList>
    </citation>
    <scope>NUCLEOTIDE SEQUENCE [LARGE SCALE GENOMIC DNA]</scope>
</reference>
<dbReference type="Proteomes" id="UP000198939">
    <property type="component" value="Unassembled WGS sequence"/>
</dbReference>
<feature type="region of interest" description="Disordered" evidence="1">
    <location>
        <begin position="1"/>
        <end position="43"/>
    </location>
</feature>
<evidence type="ECO:0000313" key="3">
    <source>
        <dbReference type="EMBL" id="SEN37807.1"/>
    </source>
</evidence>
<evidence type="ECO:0000313" key="5">
    <source>
        <dbReference type="Proteomes" id="UP000198939"/>
    </source>
</evidence>
<feature type="compositionally biased region" description="Polar residues" evidence="1">
    <location>
        <begin position="1"/>
        <end position="12"/>
    </location>
</feature>